<proteinExistence type="inferred from homology"/>
<dbReference type="EMBL" id="CP130612">
    <property type="protein sequence ID" value="WKW13610.1"/>
    <property type="molecule type" value="Genomic_DNA"/>
</dbReference>
<comment type="similarity">
    <text evidence="1">Belongs to the peptidase U62 family.</text>
</comment>
<dbReference type="InterPro" id="IPR035068">
    <property type="entry name" value="TldD/PmbA_N"/>
</dbReference>
<feature type="domain" description="Metalloprotease TldD/E C-terminal" evidence="3">
    <location>
        <begin position="250"/>
        <end position="467"/>
    </location>
</feature>
<dbReference type="Gene3D" id="3.30.2290.10">
    <property type="entry name" value="PmbA/TldD superfamily"/>
    <property type="match status" value="1"/>
</dbReference>
<feature type="domain" description="Metalloprotease TldD/E central" evidence="4">
    <location>
        <begin position="155"/>
        <end position="242"/>
    </location>
</feature>
<dbReference type="SUPFAM" id="SSF111283">
    <property type="entry name" value="Putative modulator of DNA gyrase, PmbA/TldD"/>
    <property type="match status" value="1"/>
</dbReference>
<dbReference type="PANTHER" id="PTHR43666:SF1">
    <property type="entry name" value="CONSERVED PROTEIN"/>
    <property type="match status" value="1"/>
</dbReference>
<dbReference type="GO" id="GO:0006508">
    <property type="term" value="P:proteolysis"/>
    <property type="evidence" value="ECO:0007669"/>
    <property type="project" value="InterPro"/>
</dbReference>
<organism evidence="6 7">
    <name type="scientific">Pseudogemmatithrix spongiicola</name>
    <dbReference type="NCBI Taxonomy" id="3062599"/>
    <lineage>
        <taxon>Bacteria</taxon>
        <taxon>Pseudomonadati</taxon>
        <taxon>Gemmatimonadota</taxon>
        <taxon>Gemmatimonadia</taxon>
        <taxon>Gemmatimonadales</taxon>
        <taxon>Gemmatimonadaceae</taxon>
        <taxon>Pseudogemmatithrix</taxon>
    </lineage>
</organism>
<dbReference type="Pfam" id="PF19289">
    <property type="entry name" value="PmbA_TldD_3rd"/>
    <property type="match status" value="1"/>
</dbReference>
<reference evidence="6" key="1">
    <citation type="submission" date="2023-07" db="EMBL/GenBank/DDBJ databases">
        <authorList>
            <person name="Haufschild T."/>
            <person name="Kallscheuer N."/>
            <person name="Hammer J."/>
            <person name="Kohn T."/>
            <person name="Kabuu M."/>
            <person name="Jogler M."/>
            <person name="Wohfarth N."/>
            <person name="Heuer A."/>
            <person name="Rohde M."/>
            <person name="van Teeseling M.C.F."/>
            <person name="Jogler C."/>
        </authorList>
    </citation>
    <scope>NUCLEOTIDE SEQUENCE</scope>
    <source>
        <strain evidence="5">Strain 138</strain>
        <strain evidence="6">Strain 318</strain>
    </source>
</reference>
<dbReference type="InterPro" id="IPR045570">
    <property type="entry name" value="Metalloprtase-TldD/E_cen_dom"/>
</dbReference>
<keyword evidence="7" id="KW-1185">Reference proteome</keyword>
<dbReference type="GO" id="GO:0008237">
    <property type="term" value="F:metallopeptidase activity"/>
    <property type="evidence" value="ECO:0007669"/>
    <property type="project" value="InterPro"/>
</dbReference>
<gene>
    <name evidence="5" type="ORF">Strain138_002934</name>
    <name evidence="6" type="ORF">Strain318_002932</name>
</gene>
<sequence>MSAHPFAREPKRLIAQREAARHGVLDEAVVLTRAECEDIIQRALRASKADACRVSVNSSYDTNVRFADNQMSTSGITDDASVSITSFVGKRSATVLTNDLTARGLETAVAQSEALARLAPEDPESLPELGPQRYVEIPAWFDSTAQLSADDRARAALTALEVSRRANDLQVAGFIECNASARAIGNSAGLFAFHRGTRANYTLTVRTADGTGSSWSGADENDWSKIDFRAMATRTIERARASREPRAVEPGRYTVIFEPQASADFLGAIRGTLGARAADEGRSAMAKPGGGTKLGERILDSRISLVSDPADAQILNAPFDNDGLPLQRETWVENGILKQLSYDRFWAQKQGVRPTGGGGGFGGGGGGFKMLGGDSSIDAMIRGTERGVLVTRLWYLRAVDQRTLVYTGLTRDGTFLIENGRISRSIKNFRFNDSPLLMLNKVDAIGPTVRTDGGVFPAIKARDFAFTSLSDAV</sequence>
<accession>A0AA49K2H4</accession>
<dbReference type="InterPro" id="IPR036059">
    <property type="entry name" value="TldD/PmbA_sf"/>
</dbReference>
<dbReference type="RefSeq" id="WP_367886448.1">
    <property type="nucleotide sequence ID" value="NZ_CP130612.1"/>
</dbReference>
<evidence type="ECO:0000259" key="3">
    <source>
        <dbReference type="Pfam" id="PF19289"/>
    </source>
</evidence>
<dbReference type="InterPro" id="IPR045569">
    <property type="entry name" value="Metalloprtase-TldD/E_C"/>
</dbReference>
<evidence type="ECO:0000313" key="5">
    <source>
        <dbReference type="EMBL" id="WKW13610.1"/>
    </source>
</evidence>
<accession>A0AA49JXB8</accession>
<evidence type="ECO:0000313" key="7">
    <source>
        <dbReference type="Proteomes" id="UP001229955"/>
    </source>
</evidence>
<dbReference type="InterPro" id="IPR002510">
    <property type="entry name" value="Metalloprtase-TldD/E_N"/>
</dbReference>
<dbReference type="AlphaFoldDB" id="A0AA49K2H4"/>
<name>A0AA49K2H4_9BACT</name>
<evidence type="ECO:0000256" key="1">
    <source>
        <dbReference type="ARBA" id="ARBA00005836"/>
    </source>
</evidence>
<evidence type="ECO:0000259" key="2">
    <source>
        <dbReference type="Pfam" id="PF01523"/>
    </source>
</evidence>
<dbReference type="Proteomes" id="UP001229955">
    <property type="component" value="Chromosome"/>
</dbReference>
<dbReference type="KEGG" id="pspc:Strain318_002932"/>
<protein>
    <submittedName>
        <fullName evidence="6">TldD/PmbA family protein</fullName>
    </submittedName>
</protein>
<dbReference type="Pfam" id="PF01523">
    <property type="entry name" value="PmbA_TldD_1st"/>
    <property type="match status" value="1"/>
</dbReference>
<evidence type="ECO:0000259" key="4">
    <source>
        <dbReference type="Pfam" id="PF19290"/>
    </source>
</evidence>
<feature type="domain" description="Metalloprotease TldD/E N-terminal" evidence="2">
    <location>
        <begin position="53"/>
        <end position="116"/>
    </location>
</feature>
<evidence type="ECO:0000313" key="6">
    <source>
        <dbReference type="EMBL" id="WKW16516.1"/>
    </source>
</evidence>
<dbReference type="EMBL" id="CP130613">
    <property type="protein sequence ID" value="WKW16516.1"/>
    <property type="molecule type" value="Genomic_DNA"/>
</dbReference>
<dbReference type="Pfam" id="PF19290">
    <property type="entry name" value="PmbA_TldD_2nd"/>
    <property type="match status" value="1"/>
</dbReference>
<dbReference type="PANTHER" id="PTHR43666">
    <property type="entry name" value="TLDD PROTEIN"/>
    <property type="match status" value="1"/>
</dbReference>